<evidence type="ECO:0000256" key="1">
    <source>
        <dbReference type="SAM" id="MobiDB-lite"/>
    </source>
</evidence>
<dbReference type="AlphaFoldDB" id="A0A834WVJ1"/>
<keyword evidence="4" id="KW-1185">Reference proteome</keyword>
<evidence type="ECO:0000313" key="4">
    <source>
        <dbReference type="Proteomes" id="UP000634136"/>
    </source>
</evidence>
<dbReference type="InterPro" id="IPR029472">
    <property type="entry name" value="Copia-like_N"/>
</dbReference>
<dbReference type="PANTHER" id="PTHR37610:SF40">
    <property type="entry name" value="OS01G0909600 PROTEIN"/>
    <property type="match status" value="1"/>
</dbReference>
<reference evidence="3" key="1">
    <citation type="submission" date="2020-09" db="EMBL/GenBank/DDBJ databases">
        <title>Genome-Enabled Discovery of Anthraquinone Biosynthesis in Senna tora.</title>
        <authorList>
            <person name="Kang S.-H."/>
            <person name="Pandey R.P."/>
            <person name="Lee C.-M."/>
            <person name="Sim J.-S."/>
            <person name="Jeong J.-T."/>
            <person name="Choi B.-S."/>
            <person name="Jung M."/>
            <person name="Ginzburg D."/>
            <person name="Zhao K."/>
            <person name="Won S.Y."/>
            <person name="Oh T.-J."/>
            <person name="Yu Y."/>
            <person name="Kim N.-H."/>
            <person name="Lee O.R."/>
            <person name="Lee T.-H."/>
            <person name="Bashyal P."/>
            <person name="Kim T.-S."/>
            <person name="Lee W.-H."/>
            <person name="Kawkins C."/>
            <person name="Kim C.-K."/>
            <person name="Kim J.S."/>
            <person name="Ahn B.O."/>
            <person name="Rhee S.Y."/>
            <person name="Sohng J.K."/>
        </authorList>
    </citation>
    <scope>NUCLEOTIDE SEQUENCE</scope>
    <source>
        <tissue evidence="3">Leaf</tissue>
    </source>
</reference>
<feature type="domain" description="Retrotransposon Copia-like N-terminal" evidence="2">
    <location>
        <begin position="44"/>
        <end position="91"/>
    </location>
</feature>
<organism evidence="3 4">
    <name type="scientific">Senna tora</name>
    <dbReference type="NCBI Taxonomy" id="362788"/>
    <lineage>
        <taxon>Eukaryota</taxon>
        <taxon>Viridiplantae</taxon>
        <taxon>Streptophyta</taxon>
        <taxon>Embryophyta</taxon>
        <taxon>Tracheophyta</taxon>
        <taxon>Spermatophyta</taxon>
        <taxon>Magnoliopsida</taxon>
        <taxon>eudicotyledons</taxon>
        <taxon>Gunneridae</taxon>
        <taxon>Pentapetalae</taxon>
        <taxon>rosids</taxon>
        <taxon>fabids</taxon>
        <taxon>Fabales</taxon>
        <taxon>Fabaceae</taxon>
        <taxon>Caesalpinioideae</taxon>
        <taxon>Cassia clade</taxon>
        <taxon>Senna</taxon>
    </lineage>
</organism>
<dbReference type="OrthoDB" id="5544992at2759"/>
<dbReference type="EMBL" id="JAAIUW010000005">
    <property type="protein sequence ID" value="KAF7833271.1"/>
    <property type="molecule type" value="Genomic_DNA"/>
</dbReference>
<dbReference type="PANTHER" id="PTHR37610">
    <property type="entry name" value="CCHC-TYPE DOMAIN-CONTAINING PROTEIN"/>
    <property type="match status" value="1"/>
</dbReference>
<feature type="region of interest" description="Disordered" evidence="1">
    <location>
        <begin position="1"/>
        <end position="28"/>
    </location>
</feature>
<accession>A0A834WVJ1</accession>
<feature type="compositionally biased region" description="Low complexity" evidence="1">
    <location>
        <begin position="11"/>
        <end position="20"/>
    </location>
</feature>
<dbReference type="Proteomes" id="UP000634136">
    <property type="component" value="Unassembled WGS sequence"/>
</dbReference>
<evidence type="ECO:0000259" key="2">
    <source>
        <dbReference type="Pfam" id="PF14244"/>
    </source>
</evidence>
<dbReference type="Pfam" id="PF14244">
    <property type="entry name" value="Retrotran_gag_3"/>
    <property type="match status" value="1"/>
</dbReference>
<gene>
    <name evidence="3" type="ORF">G2W53_015604</name>
</gene>
<comment type="caution">
    <text evidence="3">The sequence shown here is derived from an EMBL/GenBank/DDBJ whole genome shotgun (WGS) entry which is preliminary data.</text>
</comment>
<protein>
    <recommendedName>
        <fullName evidence="2">Retrotransposon Copia-like N-terminal domain-containing protein</fullName>
    </recommendedName>
</protein>
<proteinExistence type="predicted"/>
<name>A0A834WVJ1_9FABA</name>
<evidence type="ECO:0000313" key="3">
    <source>
        <dbReference type="EMBL" id="KAF7833271.1"/>
    </source>
</evidence>
<sequence length="268" mass="30559">MSKVDSMIFDSENQNSGSSKNKSESSKFQITPEMNQRKNLFYLHPSDNPGTTLVANLLTSSNYLIWSRSMRIALKSKNKLCYIDGSFPQPEDEDSDEFLLWRCVDSTVTGWLLNLMTKDLAEAYAFSPSARQLWLELEDKYGKGDMPRVFHLKKKLMALKQNGATLDVYSNNLKKLWAEINCLQPRKKCSCDFLSGLDEKYDSVVDTILMMEPIPSYNKAYAIVARIEGQKVNSKSNIDVNESSAMAVKNFVQQKTNSENKNVAWRKD</sequence>